<accession>A0A426U0Z4</accession>
<organism evidence="4 5">
    <name type="scientific">Candidatus Viridilinea halotolerans</name>
    <dbReference type="NCBI Taxonomy" id="2491704"/>
    <lineage>
        <taxon>Bacteria</taxon>
        <taxon>Bacillati</taxon>
        <taxon>Chloroflexota</taxon>
        <taxon>Chloroflexia</taxon>
        <taxon>Chloroflexales</taxon>
        <taxon>Chloroflexineae</taxon>
        <taxon>Oscillochloridaceae</taxon>
        <taxon>Candidatus Viridilinea</taxon>
    </lineage>
</organism>
<dbReference type="PANTHER" id="PTHR10584">
    <property type="entry name" value="SUGAR KINASE"/>
    <property type="match status" value="1"/>
</dbReference>
<feature type="domain" description="Carbohydrate kinase PfkB" evidence="3">
    <location>
        <begin position="8"/>
        <end position="302"/>
    </location>
</feature>
<reference evidence="4 5" key="1">
    <citation type="submission" date="2018-12" db="EMBL/GenBank/DDBJ databases">
        <title>Genome Sequence of Candidatus Viridilinea halotolerans isolated from saline sulfide-rich spring.</title>
        <authorList>
            <person name="Grouzdev D.S."/>
            <person name="Burganskaya E.I."/>
            <person name="Krutkina M.S."/>
            <person name="Sukhacheva M.V."/>
            <person name="Gorlenko V.M."/>
        </authorList>
    </citation>
    <scope>NUCLEOTIDE SEQUENCE [LARGE SCALE GENOMIC DNA]</scope>
    <source>
        <strain evidence="4">Chok-6</strain>
    </source>
</reference>
<dbReference type="Gene3D" id="3.40.1190.20">
    <property type="match status" value="1"/>
</dbReference>
<keyword evidence="1" id="KW-0808">Transferase</keyword>
<evidence type="ECO:0000313" key="4">
    <source>
        <dbReference type="EMBL" id="RRR72791.1"/>
    </source>
</evidence>
<dbReference type="InterPro" id="IPR029056">
    <property type="entry name" value="Ribokinase-like"/>
</dbReference>
<evidence type="ECO:0000256" key="1">
    <source>
        <dbReference type="ARBA" id="ARBA00022679"/>
    </source>
</evidence>
<name>A0A426U0Z4_9CHLR</name>
<dbReference type="Pfam" id="PF00294">
    <property type="entry name" value="PfkB"/>
    <property type="match status" value="1"/>
</dbReference>
<dbReference type="EMBL" id="RSAS01000374">
    <property type="protein sequence ID" value="RRR72791.1"/>
    <property type="molecule type" value="Genomic_DNA"/>
</dbReference>
<dbReference type="GO" id="GO:0016301">
    <property type="term" value="F:kinase activity"/>
    <property type="evidence" value="ECO:0007669"/>
    <property type="project" value="UniProtKB-KW"/>
</dbReference>
<dbReference type="AlphaFoldDB" id="A0A426U0Z4"/>
<dbReference type="PANTHER" id="PTHR10584:SF167">
    <property type="entry name" value="PFKB DOMAIN PROTEIN"/>
    <property type="match status" value="1"/>
</dbReference>
<dbReference type="InterPro" id="IPR011611">
    <property type="entry name" value="PfkB_dom"/>
</dbReference>
<comment type="caution">
    <text evidence="4">The sequence shown here is derived from an EMBL/GenBank/DDBJ whole genome shotgun (WGS) entry which is preliminary data.</text>
</comment>
<evidence type="ECO:0000256" key="2">
    <source>
        <dbReference type="ARBA" id="ARBA00022777"/>
    </source>
</evidence>
<dbReference type="PRINTS" id="PR00990">
    <property type="entry name" value="RIBOKINASE"/>
</dbReference>
<dbReference type="InterPro" id="IPR002139">
    <property type="entry name" value="Ribo/fructo_kinase"/>
</dbReference>
<gene>
    <name evidence="4" type="ORF">EI684_09700</name>
</gene>
<sequence>MTNKKSLKIITIGDINADLSFMLHHLPAAGDDVVASGLHWSGGGAGLNSALAFSRLGGAVWLIGRVGNDPAAEVALQAVRQAGVELRLVQHDSSLPTGLCGVLVTANGERSLLSYRGANVACDPLDLSSDLMRDTDLLSISGHALLEGPQQATTLHAIELAEEHNVPVALDLCLLTIRAAGPLLLDLLPQLWLLTLNEEELRALLPGLSFQWALEQLLERGAHHVAIKRGAQGCTILEGEQRLAFLPPVVQVVDTTACGDAFSAGYAWALLRGAPLPARATLANLMGALTASKPGAAAAIPSRIQLFRRLDARLHYLLNSR</sequence>
<evidence type="ECO:0000313" key="5">
    <source>
        <dbReference type="Proteomes" id="UP000280307"/>
    </source>
</evidence>
<dbReference type="Proteomes" id="UP000280307">
    <property type="component" value="Unassembled WGS sequence"/>
</dbReference>
<dbReference type="GO" id="GO:0006796">
    <property type="term" value="P:phosphate-containing compound metabolic process"/>
    <property type="evidence" value="ECO:0007669"/>
    <property type="project" value="UniProtKB-ARBA"/>
</dbReference>
<keyword evidence="2 4" id="KW-0418">Kinase</keyword>
<proteinExistence type="predicted"/>
<dbReference type="SUPFAM" id="SSF53613">
    <property type="entry name" value="Ribokinase-like"/>
    <property type="match status" value="1"/>
</dbReference>
<protein>
    <submittedName>
        <fullName evidence="4">Carbohydrate kinase family protein</fullName>
    </submittedName>
</protein>
<evidence type="ECO:0000259" key="3">
    <source>
        <dbReference type="Pfam" id="PF00294"/>
    </source>
</evidence>